<evidence type="ECO:0000313" key="11">
    <source>
        <dbReference type="EMBL" id="ALS98424.1"/>
    </source>
</evidence>
<dbReference type="EC" id="2.1.1.191" evidence="9"/>
<dbReference type="InterPro" id="IPR029063">
    <property type="entry name" value="SAM-dependent_MTases_sf"/>
</dbReference>
<dbReference type="GO" id="GO:0016434">
    <property type="term" value="F:rRNA (cytosine) methyltransferase activity"/>
    <property type="evidence" value="ECO:0007669"/>
    <property type="project" value="UniProtKB-UniRule"/>
</dbReference>
<dbReference type="STRING" id="1526571.AT746_09240"/>
<evidence type="ECO:0000256" key="5">
    <source>
        <dbReference type="ARBA" id="ARBA00022679"/>
    </source>
</evidence>
<evidence type="ECO:0000256" key="8">
    <source>
        <dbReference type="ARBA" id="ARBA00038091"/>
    </source>
</evidence>
<dbReference type="InterPro" id="IPR023542">
    <property type="entry name" value="RLMI"/>
</dbReference>
<name>A0A0U3AZL2_9ALTE</name>
<keyword evidence="4 9" id="KW-0489">Methyltransferase</keyword>
<dbReference type="InterPro" id="IPR002478">
    <property type="entry name" value="PUA"/>
</dbReference>
<keyword evidence="7 9" id="KW-0694">RNA-binding</keyword>
<dbReference type="SUPFAM" id="SSF53335">
    <property type="entry name" value="S-adenosyl-L-methionine-dependent methyltransferases"/>
    <property type="match status" value="1"/>
</dbReference>
<dbReference type="AlphaFoldDB" id="A0A0U3AZL2"/>
<comment type="similarity">
    <text evidence="8 9">Belongs to the methyltransferase superfamily. RlmI family.</text>
</comment>
<dbReference type="EMBL" id="CP013650">
    <property type="protein sequence ID" value="ALS98424.1"/>
    <property type="molecule type" value="Genomic_DNA"/>
</dbReference>
<keyword evidence="12" id="KW-1185">Reference proteome</keyword>
<keyword evidence="2 9" id="KW-0963">Cytoplasm</keyword>
<dbReference type="CDD" id="cd11572">
    <property type="entry name" value="RlmI_M_like"/>
    <property type="match status" value="1"/>
</dbReference>
<dbReference type="InterPro" id="IPR019614">
    <property type="entry name" value="SAM-dep_methyl-trfase"/>
</dbReference>
<keyword evidence="5 9" id="KW-0808">Transferase</keyword>
<organism evidence="11 12">
    <name type="scientific">Lacimicrobium alkaliphilum</name>
    <dbReference type="NCBI Taxonomy" id="1526571"/>
    <lineage>
        <taxon>Bacteria</taxon>
        <taxon>Pseudomonadati</taxon>
        <taxon>Pseudomonadota</taxon>
        <taxon>Gammaproteobacteria</taxon>
        <taxon>Alteromonadales</taxon>
        <taxon>Alteromonadaceae</taxon>
        <taxon>Lacimicrobium</taxon>
    </lineage>
</organism>
<dbReference type="Gene3D" id="2.30.130.10">
    <property type="entry name" value="PUA domain"/>
    <property type="match status" value="1"/>
</dbReference>
<evidence type="ECO:0000256" key="1">
    <source>
        <dbReference type="ARBA" id="ARBA00004496"/>
    </source>
</evidence>
<evidence type="ECO:0000256" key="3">
    <source>
        <dbReference type="ARBA" id="ARBA00022552"/>
    </source>
</evidence>
<sequence>MTSSVVLHPQREKSLLRRHPWVFASAIDKQNGKLRAGDTVEIFSSEGKWLAKGAWSPQSQIQIRVWSFDQQEVIDNGFFLRRIESALAGRQALIARHGLTGFRVVAAESDRLPGVTIDKYDNVLVCQLLSAGADRHRSKIVWALQKCFPDCAILERSDVAVRTKEGLEPLVQELTGEIPEQVCIEENGIKVLLDPRQGHKTGFYLDQRENRAIAASYARDKTVLNCFSYTGTFASYALAAGAAKVINMDVSEDALQMARRNLEINQLDLSKAEFVKADVFQALRDYAEQGRRFDQIILDPPKFVDSKAGLNRACRGYKDINMYAMQLLEQGGILCTFSCSGLMPQELFHKVVADAALDAGREVQFLERLSQAADHPVASTYPEGYYLKGLVCRVL</sequence>
<proteinExistence type="inferred from homology"/>
<evidence type="ECO:0000256" key="6">
    <source>
        <dbReference type="ARBA" id="ARBA00022691"/>
    </source>
</evidence>
<dbReference type="CDD" id="cd21153">
    <property type="entry name" value="PUA_RlmI"/>
    <property type="match status" value="1"/>
</dbReference>
<comment type="function">
    <text evidence="9">Specifically methylates the cytosine at position 1962 (m5C1962) of 23S rRNA.</text>
</comment>
<dbReference type="GO" id="GO:0003723">
    <property type="term" value="F:RNA binding"/>
    <property type="evidence" value="ECO:0007669"/>
    <property type="project" value="UniProtKB-KW"/>
</dbReference>
<dbReference type="SUPFAM" id="SSF88697">
    <property type="entry name" value="PUA domain-like"/>
    <property type="match status" value="1"/>
</dbReference>
<accession>A0A0U3AZL2</accession>
<dbReference type="PROSITE" id="PS50890">
    <property type="entry name" value="PUA"/>
    <property type="match status" value="1"/>
</dbReference>
<dbReference type="HAMAP" id="MF_01857">
    <property type="entry name" value="23SrRNA_methyltr_I"/>
    <property type="match status" value="1"/>
</dbReference>
<gene>
    <name evidence="9" type="primary">rlmI</name>
    <name evidence="11" type="ORF">AT746_09240</name>
</gene>
<dbReference type="Pfam" id="PF10672">
    <property type="entry name" value="Methyltrans_SAM"/>
    <property type="match status" value="1"/>
</dbReference>
<dbReference type="Gene3D" id="3.30.750.80">
    <property type="entry name" value="RNA methyltransferase domain (HRMD) like"/>
    <property type="match status" value="1"/>
</dbReference>
<dbReference type="SMART" id="SM00359">
    <property type="entry name" value="PUA"/>
    <property type="match status" value="1"/>
</dbReference>
<dbReference type="PANTHER" id="PTHR42873">
    <property type="entry name" value="RIBOSOMAL RNA LARGE SUBUNIT METHYLTRANSFERASE"/>
    <property type="match status" value="1"/>
</dbReference>
<evidence type="ECO:0000256" key="2">
    <source>
        <dbReference type="ARBA" id="ARBA00022490"/>
    </source>
</evidence>
<dbReference type="KEGG" id="lal:AT746_09240"/>
<dbReference type="GO" id="GO:0005737">
    <property type="term" value="C:cytoplasm"/>
    <property type="evidence" value="ECO:0007669"/>
    <property type="project" value="UniProtKB-SubCell"/>
</dbReference>
<protein>
    <recommendedName>
        <fullName evidence="9">Ribosomal RNA large subunit methyltransferase I</fullName>
        <ecNumber evidence="9">2.1.1.191</ecNumber>
    </recommendedName>
    <alternativeName>
        <fullName evidence="9">23S rRNA m5C1962 methyltransferase</fullName>
    </alternativeName>
    <alternativeName>
        <fullName evidence="9">rRNA (cytosine-C(5)-)-methyltransferase RlmI</fullName>
    </alternativeName>
</protein>
<reference evidence="11 12" key="1">
    <citation type="submission" date="2015-12" db="EMBL/GenBank/DDBJ databases">
        <title>Complete genome of Lacimicrobium alkaliphilum KCTC 32984.</title>
        <authorList>
            <person name="Kim S.-G."/>
            <person name="Lee Y.-J."/>
        </authorList>
    </citation>
    <scope>NUCLEOTIDE SEQUENCE [LARGE SCALE GENOMIC DNA]</scope>
    <source>
        <strain evidence="11 12">YelD216</strain>
    </source>
</reference>
<dbReference type="Gene3D" id="3.40.50.150">
    <property type="entry name" value="Vaccinia Virus protein VP39"/>
    <property type="match status" value="1"/>
</dbReference>
<evidence type="ECO:0000256" key="7">
    <source>
        <dbReference type="ARBA" id="ARBA00022884"/>
    </source>
</evidence>
<comment type="catalytic activity">
    <reaction evidence="9">
        <text>cytidine(1962) in 23S rRNA + S-adenosyl-L-methionine = 5-methylcytidine(1962) in 23S rRNA + S-adenosyl-L-homocysteine + H(+)</text>
        <dbReference type="Rhea" id="RHEA:42912"/>
        <dbReference type="Rhea" id="RHEA-COMP:10382"/>
        <dbReference type="Rhea" id="RHEA-COMP:10386"/>
        <dbReference type="ChEBI" id="CHEBI:15378"/>
        <dbReference type="ChEBI" id="CHEBI:57856"/>
        <dbReference type="ChEBI" id="CHEBI:59789"/>
        <dbReference type="ChEBI" id="CHEBI:74483"/>
        <dbReference type="ChEBI" id="CHEBI:82748"/>
        <dbReference type="EC" id="2.1.1.191"/>
    </reaction>
</comment>
<feature type="domain" description="PUA" evidence="10">
    <location>
        <begin position="3"/>
        <end position="88"/>
    </location>
</feature>
<dbReference type="RefSeq" id="WP_062479557.1">
    <property type="nucleotide sequence ID" value="NZ_CP013650.1"/>
</dbReference>
<evidence type="ECO:0000256" key="9">
    <source>
        <dbReference type="HAMAP-Rule" id="MF_01857"/>
    </source>
</evidence>
<dbReference type="Pfam" id="PF17785">
    <property type="entry name" value="PUA_3"/>
    <property type="match status" value="1"/>
</dbReference>
<dbReference type="OrthoDB" id="9805492at2"/>
<evidence type="ECO:0000313" key="12">
    <source>
        <dbReference type="Proteomes" id="UP000068447"/>
    </source>
</evidence>
<dbReference type="PANTHER" id="PTHR42873:SF1">
    <property type="entry name" value="S-ADENOSYLMETHIONINE-DEPENDENT METHYLTRANSFERASE DOMAIN-CONTAINING PROTEIN"/>
    <property type="match status" value="1"/>
</dbReference>
<dbReference type="InterPro" id="IPR041532">
    <property type="entry name" value="RlmI-like_PUA"/>
</dbReference>
<evidence type="ECO:0000256" key="4">
    <source>
        <dbReference type="ARBA" id="ARBA00022603"/>
    </source>
</evidence>
<dbReference type="CDD" id="cd02440">
    <property type="entry name" value="AdoMet_MTases"/>
    <property type="match status" value="1"/>
</dbReference>
<dbReference type="Proteomes" id="UP000068447">
    <property type="component" value="Chromosome"/>
</dbReference>
<keyword evidence="6 9" id="KW-0949">S-adenosyl-L-methionine</keyword>
<evidence type="ECO:0000259" key="10">
    <source>
        <dbReference type="SMART" id="SM00359"/>
    </source>
</evidence>
<comment type="subcellular location">
    <subcellularLocation>
        <location evidence="1 9">Cytoplasm</location>
    </subcellularLocation>
</comment>
<dbReference type="InterPro" id="IPR036974">
    <property type="entry name" value="PUA_sf"/>
</dbReference>
<keyword evidence="3 9" id="KW-0698">rRNA processing</keyword>
<dbReference type="InterPro" id="IPR015947">
    <property type="entry name" value="PUA-like_sf"/>
</dbReference>